<reference evidence="1 2" key="1">
    <citation type="submission" date="2022-05" db="EMBL/GenBank/DDBJ databases">
        <authorList>
            <consortium name="Genoscope - CEA"/>
            <person name="William W."/>
        </authorList>
    </citation>
    <scope>NUCLEOTIDE SEQUENCE [LARGE SCALE GENOMIC DNA]</scope>
</reference>
<name>A0ABN8MMA6_9CNID</name>
<protein>
    <submittedName>
        <fullName evidence="1">Uncharacterized protein</fullName>
    </submittedName>
</protein>
<dbReference type="Proteomes" id="UP001159427">
    <property type="component" value="Unassembled WGS sequence"/>
</dbReference>
<accession>A0ABN8MMA6</accession>
<feature type="non-terminal residue" evidence="1">
    <location>
        <position position="1"/>
    </location>
</feature>
<dbReference type="EMBL" id="CALNXI010000513">
    <property type="protein sequence ID" value="CAH3028463.1"/>
    <property type="molecule type" value="Genomic_DNA"/>
</dbReference>
<organism evidence="1 2">
    <name type="scientific">Porites evermanni</name>
    <dbReference type="NCBI Taxonomy" id="104178"/>
    <lineage>
        <taxon>Eukaryota</taxon>
        <taxon>Metazoa</taxon>
        <taxon>Cnidaria</taxon>
        <taxon>Anthozoa</taxon>
        <taxon>Hexacorallia</taxon>
        <taxon>Scleractinia</taxon>
        <taxon>Fungiina</taxon>
        <taxon>Poritidae</taxon>
        <taxon>Porites</taxon>
    </lineage>
</organism>
<feature type="non-terminal residue" evidence="1">
    <location>
        <position position="72"/>
    </location>
</feature>
<gene>
    <name evidence="1" type="ORF">PEVE_00034162</name>
</gene>
<evidence type="ECO:0000313" key="2">
    <source>
        <dbReference type="Proteomes" id="UP001159427"/>
    </source>
</evidence>
<proteinExistence type="predicted"/>
<keyword evidence="2" id="KW-1185">Reference proteome</keyword>
<sequence length="72" mass="8070">GHRSSECNAIVKCAKCGNDRHPTALLKEKPGTTHNLFQSTPGNNLVSMSQEDKRFLKIMETGTRKNQQGNWE</sequence>
<evidence type="ECO:0000313" key="1">
    <source>
        <dbReference type="EMBL" id="CAH3028463.1"/>
    </source>
</evidence>
<comment type="caution">
    <text evidence="1">The sequence shown here is derived from an EMBL/GenBank/DDBJ whole genome shotgun (WGS) entry which is preliminary data.</text>
</comment>